<dbReference type="AlphaFoldDB" id="A0A3B0W1R2"/>
<evidence type="ECO:0000313" key="1">
    <source>
        <dbReference type="EMBL" id="VAW49231.1"/>
    </source>
</evidence>
<name>A0A3B0W1R2_9ZZZZ</name>
<proteinExistence type="predicted"/>
<protein>
    <submittedName>
        <fullName evidence="1">Uncharacterized protein</fullName>
    </submittedName>
</protein>
<reference evidence="1" key="1">
    <citation type="submission" date="2018-06" db="EMBL/GenBank/DDBJ databases">
        <authorList>
            <person name="Zhirakovskaya E."/>
        </authorList>
    </citation>
    <scope>NUCLEOTIDE SEQUENCE</scope>
</reference>
<organism evidence="1">
    <name type="scientific">hydrothermal vent metagenome</name>
    <dbReference type="NCBI Taxonomy" id="652676"/>
    <lineage>
        <taxon>unclassified sequences</taxon>
        <taxon>metagenomes</taxon>
        <taxon>ecological metagenomes</taxon>
    </lineage>
</organism>
<accession>A0A3B0W1R2</accession>
<gene>
    <name evidence="1" type="ORF">MNBD_GAMMA03-461</name>
</gene>
<sequence length="90" mass="10259">MNTNIIRTVISLKKNYENNLADKFDFSFITDFENRMTEIILSLNKVSEIEGAKDFIEYLTDKTDYAISFATGSLLKPAFVKLNQAGIIKN</sequence>
<dbReference type="EMBL" id="UOFC01000268">
    <property type="protein sequence ID" value="VAW49231.1"/>
    <property type="molecule type" value="Genomic_DNA"/>
</dbReference>